<comment type="caution">
    <text evidence="2">The sequence shown here is derived from an EMBL/GenBank/DDBJ whole genome shotgun (WGS) entry which is preliminary data.</text>
</comment>
<feature type="domain" description="Methyltransferase" evidence="1">
    <location>
        <begin position="42"/>
        <end position="142"/>
    </location>
</feature>
<accession>A0A8T9BW39</accession>
<dbReference type="Gene3D" id="3.40.50.150">
    <property type="entry name" value="Vaccinia Virus protein VP39"/>
    <property type="match status" value="1"/>
</dbReference>
<keyword evidence="3" id="KW-1185">Reference proteome</keyword>
<dbReference type="InterPro" id="IPR029063">
    <property type="entry name" value="SAM-dependent_MTases_sf"/>
</dbReference>
<dbReference type="PANTHER" id="PTHR43591:SF110">
    <property type="entry name" value="RHODANESE DOMAIN-CONTAINING PROTEIN"/>
    <property type="match status" value="1"/>
</dbReference>
<sequence length="273" mass="30250">MAESFHSLHANVYDRMASGATISIGAIAIDTLPLPITPSSYILDNSCGTGLVSAYIKERFPFAKIKGTDIAPGSIGIFNKRVQEGKWEGVDAEVLDCRELKTLGDGTFSHVVTNFGFAPQPDDDTGRVRAAAEMWRVLRPGGVAVVTTWAKRNFDDAFEAACRRIRPDEKPYSWKSTSGWDKGWWLMQHLEEAGFGHQVEVRSVKGKLSAGSLEELVGNWMLLKGMFFKHYKEDELKRLPAVLAEEARKLPAFKETKEGVEIETVAWIGVGTK</sequence>
<dbReference type="InterPro" id="IPR041698">
    <property type="entry name" value="Methyltransf_25"/>
</dbReference>
<dbReference type="SUPFAM" id="SSF53335">
    <property type="entry name" value="S-adenosyl-L-methionine-dependent methyltransferases"/>
    <property type="match status" value="1"/>
</dbReference>
<dbReference type="Proteomes" id="UP000469558">
    <property type="component" value="Unassembled WGS sequence"/>
</dbReference>
<dbReference type="Pfam" id="PF13649">
    <property type="entry name" value="Methyltransf_25"/>
    <property type="match status" value="1"/>
</dbReference>
<dbReference type="AlphaFoldDB" id="A0A8T9BW39"/>
<gene>
    <name evidence="2" type="primary">roqN_0</name>
    <name evidence="2" type="ORF">LSUE1_G007324</name>
</gene>
<reference evidence="2 3" key="1">
    <citation type="submission" date="2018-05" db="EMBL/GenBank/DDBJ databases">
        <title>Genome sequencing and assembly of the regulated plant pathogen Lachnellula willkommii and related sister species for the development of diagnostic species identification markers.</title>
        <authorList>
            <person name="Giroux E."/>
            <person name="Bilodeau G."/>
        </authorList>
    </citation>
    <scope>NUCLEOTIDE SEQUENCE [LARGE SCALE GENOMIC DNA]</scope>
    <source>
        <strain evidence="2 3">CBS 268.59</strain>
    </source>
</reference>
<proteinExistence type="predicted"/>
<evidence type="ECO:0000313" key="2">
    <source>
        <dbReference type="EMBL" id="TVY65727.1"/>
    </source>
</evidence>
<evidence type="ECO:0000313" key="3">
    <source>
        <dbReference type="Proteomes" id="UP000469558"/>
    </source>
</evidence>
<dbReference type="PANTHER" id="PTHR43591">
    <property type="entry name" value="METHYLTRANSFERASE"/>
    <property type="match status" value="1"/>
</dbReference>
<dbReference type="EMBL" id="QGMK01001624">
    <property type="protein sequence ID" value="TVY65727.1"/>
    <property type="molecule type" value="Genomic_DNA"/>
</dbReference>
<dbReference type="OrthoDB" id="2013972at2759"/>
<organism evidence="2 3">
    <name type="scientific">Lachnellula suecica</name>
    <dbReference type="NCBI Taxonomy" id="602035"/>
    <lineage>
        <taxon>Eukaryota</taxon>
        <taxon>Fungi</taxon>
        <taxon>Dikarya</taxon>
        <taxon>Ascomycota</taxon>
        <taxon>Pezizomycotina</taxon>
        <taxon>Leotiomycetes</taxon>
        <taxon>Helotiales</taxon>
        <taxon>Lachnaceae</taxon>
        <taxon>Lachnellula</taxon>
    </lineage>
</organism>
<protein>
    <submittedName>
        <fullName evidence="2">Glandicoline B O-methyltransferase roqN</fullName>
    </submittedName>
</protein>
<name>A0A8T9BW39_9HELO</name>
<dbReference type="CDD" id="cd02440">
    <property type="entry name" value="AdoMet_MTases"/>
    <property type="match status" value="1"/>
</dbReference>
<evidence type="ECO:0000259" key="1">
    <source>
        <dbReference type="Pfam" id="PF13649"/>
    </source>
</evidence>